<evidence type="ECO:0000259" key="1">
    <source>
        <dbReference type="PROSITE" id="PS50222"/>
    </source>
</evidence>
<gene>
    <name evidence="2" type="ORF">Tco025E_03279</name>
</gene>
<reference evidence="2 3" key="1">
    <citation type="journal article" date="2018" name="BMC Genomics">
        <title>Genomic comparison of Trypanosoma conorhini and Trypanosoma rangeli to Trypanosoma cruzi strains of high and low virulence.</title>
        <authorList>
            <person name="Bradwell K.R."/>
            <person name="Koparde V.N."/>
            <person name="Matveyev A.V."/>
            <person name="Serrano M.G."/>
            <person name="Alves J.M."/>
            <person name="Parikh H."/>
            <person name="Huang B."/>
            <person name="Lee V."/>
            <person name="Espinosa-Alvarez O."/>
            <person name="Ortiz P.A."/>
            <person name="Costa-Martins A.G."/>
            <person name="Teixeira M.M."/>
            <person name="Buck G.A."/>
        </authorList>
    </citation>
    <scope>NUCLEOTIDE SEQUENCE [LARGE SCALE GENOMIC DNA]</scope>
    <source>
        <strain evidence="2 3">025E</strain>
    </source>
</reference>
<sequence>MQQPPPPRYVLQVSTGKWRKQPASLSAGSVKEAEYLQNSMDYFLKRAMCASVPAAADSNHTPRLIAEAPKELEWFETRHCPRSSRVPSFSSAPLDVNPIVGLLCDVPLYDTCDALVQQKGVMWERLQDGLLDDVALQLSFDEFYGVCERLVPNMVSREYLQRMFYLLLSGDEKDSLPLSSFFSFLVEHAFHPALDRNVDALFRAFDPDGTGVISAATLTSKVVFAWAELNLFGNLRVEWEKLAAALKVTNGVDLRIVDGARLLTPEATRAVFCASHKLYAVMESIDMDGPHLGKSSS</sequence>
<dbReference type="SUPFAM" id="SSF47473">
    <property type="entry name" value="EF-hand"/>
    <property type="match status" value="1"/>
</dbReference>
<proteinExistence type="predicted"/>
<dbReference type="Proteomes" id="UP000284403">
    <property type="component" value="Unassembled WGS sequence"/>
</dbReference>
<dbReference type="InterPro" id="IPR011992">
    <property type="entry name" value="EF-hand-dom_pair"/>
</dbReference>
<dbReference type="PROSITE" id="PS50222">
    <property type="entry name" value="EF_HAND_2"/>
    <property type="match status" value="1"/>
</dbReference>
<dbReference type="AlphaFoldDB" id="A0A3R7MXC0"/>
<dbReference type="Gene3D" id="1.10.238.10">
    <property type="entry name" value="EF-hand"/>
    <property type="match status" value="1"/>
</dbReference>
<feature type="domain" description="EF-hand" evidence="1">
    <location>
        <begin position="193"/>
        <end position="228"/>
    </location>
</feature>
<dbReference type="OrthoDB" id="272585at2759"/>
<evidence type="ECO:0000313" key="3">
    <source>
        <dbReference type="Proteomes" id="UP000284403"/>
    </source>
</evidence>
<dbReference type="EMBL" id="MKKU01000143">
    <property type="protein sequence ID" value="RNF22117.1"/>
    <property type="molecule type" value="Genomic_DNA"/>
</dbReference>
<dbReference type="RefSeq" id="XP_029229741.1">
    <property type="nucleotide sequence ID" value="XM_029370199.1"/>
</dbReference>
<name>A0A3R7MXC0_9TRYP</name>
<organism evidence="2 3">
    <name type="scientific">Trypanosoma conorhini</name>
    <dbReference type="NCBI Taxonomy" id="83891"/>
    <lineage>
        <taxon>Eukaryota</taxon>
        <taxon>Discoba</taxon>
        <taxon>Euglenozoa</taxon>
        <taxon>Kinetoplastea</taxon>
        <taxon>Metakinetoplastina</taxon>
        <taxon>Trypanosomatida</taxon>
        <taxon>Trypanosomatidae</taxon>
        <taxon>Trypanosoma</taxon>
    </lineage>
</organism>
<comment type="caution">
    <text evidence="2">The sequence shown here is derived from an EMBL/GenBank/DDBJ whole genome shotgun (WGS) entry which is preliminary data.</text>
</comment>
<dbReference type="GeneID" id="40316890"/>
<dbReference type="GO" id="GO:0005509">
    <property type="term" value="F:calcium ion binding"/>
    <property type="evidence" value="ECO:0007669"/>
    <property type="project" value="InterPro"/>
</dbReference>
<keyword evidence="3" id="KW-1185">Reference proteome</keyword>
<evidence type="ECO:0000313" key="2">
    <source>
        <dbReference type="EMBL" id="RNF22117.1"/>
    </source>
</evidence>
<dbReference type="InterPro" id="IPR002048">
    <property type="entry name" value="EF_hand_dom"/>
</dbReference>
<accession>A0A3R7MXC0</accession>
<protein>
    <recommendedName>
        <fullName evidence="1">EF-hand domain-containing protein</fullName>
    </recommendedName>
</protein>